<name>A0A7D9J6B6_PARCT</name>
<organism evidence="2 3">
    <name type="scientific">Paramuricea clavata</name>
    <name type="common">Red gorgonian</name>
    <name type="synonym">Violescent sea-whip</name>
    <dbReference type="NCBI Taxonomy" id="317549"/>
    <lineage>
        <taxon>Eukaryota</taxon>
        <taxon>Metazoa</taxon>
        <taxon>Cnidaria</taxon>
        <taxon>Anthozoa</taxon>
        <taxon>Octocorallia</taxon>
        <taxon>Malacalcyonacea</taxon>
        <taxon>Plexauridae</taxon>
        <taxon>Paramuricea</taxon>
    </lineage>
</organism>
<accession>A0A7D9J6B6</accession>
<keyword evidence="3" id="KW-1185">Reference proteome</keyword>
<protein>
    <submittedName>
        <fullName evidence="2">Uncharacterized protein</fullName>
    </submittedName>
</protein>
<evidence type="ECO:0000256" key="1">
    <source>
        <dbReference type="SAM" id="MobiDB-lite"/>
    </source>
</evidence>
<dbReference type="EMBL" id="CACRXK020012159">
    <property type="protein sequence ID" value="CAB4022789.1"/>
    <property type="molecule type" value="Genomic_DNA"/>
</dbReference>
<feature type="region of interest" description="Disordered" evidence="1">
    <location>
        <begin position="48"/>
        <end position="69"/>
    </location>
</feature>
<dbReference type="AlphaFoldDB" id="A0A7D9J6B6"/>
<feature type="compositionally biased region" description="Low complexity" evidence="1">
    <location>
        <begin position="48"/>
        <end position="60"/>
    </location>
</feature>
<dbReference type="Proteomes" id="UP001152795">
    <property type="component" value="Unassembled WGS sequence"/>
</dbReference>
<evidence type="ECO:0000313" key="2">
    <source>
        <dbReference type="EMBL" id="CAB4022789.1"/>
    </source>
</evidence>
<sequence length="208" mass="22383">MEGNLRELSQHLKEASSLLSTLLDSGQLSSANSINGIINNQAAVVPQSTVSRSTAASTASRSEETAVRSEVRSGIGLSTAIGSRIGSAVTRARSMITSSASGGAYSRLSQRERRLRASTSAASNQLTNKRQKKETVPLKKVFEFVLANITVESESWAITDENIALRGLIETTTASKEADIRAEIGKATRLKHPMVSDSDFEFLRATRR</sequence>
<proteinExistence type="predicted"/>
<evidence type="ECO:0000313" key="3">
    <source>
        <dbReference type="Proteomes" id="UP001152795"/>
    </source>
</evidence>
<feature type="compositionally biased region" description="Polar residues" evidence="1">
    <location>
        <begin position="117"/>
        <end position="128"/>
    </location>
</feature>
<feature type="region of interest" description="Disordered" evidence="1">
    <location>
        <begin position="100"/>
        <end position="132"/>
    </location>
</feature>
<comment type="caution">
    <text evidence="2">The sequence shown here is derived from an EMBL/GenBank/DDBJ whole genome shotgun (WGS) entry which is preliminary data.</text>
</comment>
<gene>
    <name evidence="2" type="ORF">PACLA_8A041003</name>
</gene>
<reference evidence="2" key="1">
    <citation type="submission" date="2020-04" db="EMBL/GenBank/DDBJ databases">
        <authorList>
            <person name="Alioto T."/>
            <person name="Alioto T."/>
            <person name="Gomez Garrido J."/>
        </authorList>
    </citation>
    <scope>NUCLEOTIDE SEQUENCE</scope>
    <source>
        <strain evidence="2">A484AB</strain>
    </source>
</reference>